<dbReference type="EMBL" id="CH474066">
    <property type="protein sequence ID" value="EDL88786.1"/>
    <property type="molecule type" value="Genomic_DNA"/>
</dbReference>
<dbReference type="Proteomes" id="UP000234681">
    <property type="component" value="Chromosome 3"/>
</dbReference>
<gene>
    <name evidence="1" type="ORF">rCG_38492</name>
</gene>
<protein>
    <submittedName>
        <fullName evidence="1">RCG38492</fullName>
    </submittedName>
</protein>
<proteinExistence type="predicted"/>
<accession>A6KM78</accession>
<name>A6KM78_RAT</name>
<evidence type="ECO:0000313" key="1">
    <source>
        <dbReference type="EMBL" id="EDL88786.1"/>
    </source>
</evidence>
<sequence>MLSQCSNLKGSFAQHRPTKVPYQASAYHKVRTGLHLMWRKQDSIGCLALPSNMNFYFSHQTVCTEKPHNEVPMLNTPSE</sequence>
<evidence type="ECO:0000313" key="2">
    <source>
        <dbReference type="Proteomes" id="UP000234681"/>
    </source>
</evidence>
<dbReference type="AlphaFoldDB" id="A6KM78"/>
<organism evidence="1 2">
    <name type="scientific">Rattus norvegicus</name>
    <name type="common">Rat</name>
    <dbReference type="NCBI Taxonomy" id="10116"/>
    <lineage>
        <taxon>Eukaryota</taxon>
        <taxon>Metazoa</taxon>
        <taxon>Chordata</taxon>
        <taxon>Craniata</taxon>
        <taxon>Vertebrata</taxon>
        <taxon>Euteleostomi</taxon>
        <taxon>Mammalia</taxon>
        <taxon>Eutheria</taxon>
        <taxon>Euarchontoglires</taxon>
        <taxon>Glires</taxon>
        <taxon>Rodentia</taxon>
        <taxon>Myomorpha</taxon>
        <taxon>Muroidea</taxon>
        <taxon>Muridae</taxon>
        <taxon>Murinae</taxon>
        <taxon>Rattus</taxon>
    </lineage>
</organism>
<reference evidence="2" key="1">
    <citation type="submission" date="2005-09" db="EMBL/GenBank/DDBJ databases">
        <authorList>
            <person name="Mural R.J."/>
            <person name="Li P.W."/>
            <person name="Adams M.D."/>
            <person name="Amanatides P.G."/>
            <person name="Baden-Tillson H."/>
            <person name="Barnstead M."/>
            <person name="Chin S.H."/>
            <person name="Dew I."/>
            <person name="Evans C.A."/>
            <person name="Ferriera S."/>
            <person name="Flanigan M."/>
            <person name="Fosler C."/>
            <person name="Glodek A."/>
            <person name="Gu Z."/>
            <person name="Holt R.A."/>
            <person name="Jennings D."/>
            <person name="Kraft C.L."/>
            <person name="Lu F."/>
            <person name="Nguyen T."/>
            <person name="Nusskern D.R."/>
            <person name="Pfannkoch C.M."/>
            <person name="Sitter C."/>
            <person name="Sutton G.G."/>
            <person name="Venter J.C."/>
            <person name="Wang Z."/>
            <person name="Woodage T."/>
            <person name="Zheng X.H."/>
            <person name="Zhong F."/>
        </authorList>
    </citation>
    <scope>NUCLEOTIDE SEQUENCE [LARGE SCALE GENOMIC DNA]</scope>
    <source>
        <strain>BN</strain>
        <strain evidence="2">Sprague-Dawley</strain>
    </source>
</reference>